<gene>
    <name evidence="3" type="ORF">CTI12_AA147800</name>
</gene>
<evidence type="ECO:0000256" key="1">
    <source>
        <dbReference type="SAM" id="MobiDB-lite"/>
    </source>
</evidence>
<dbReference type="PANTHER" id="PTHR33710">
    <property type="entry name" value="BNAC02G09200D PROTEIN"/>
    <property type="match status" value="1"/>
</dbReference>
<dbReference type="SUPFAM" id="SSF56219">
    <property type="entry name" value="DNase I-like"/>
    <property type="match status" value="1"/>
</dbReference>
<sequence length="595" mass="66533">MMSSELNIQSQTKPLDFCEHPVTENLNIPASGDSQTVKNGSPIEEGKTMEHSCDHVSESLIEDTTKFAQTDGGMTPEKTRTDAVDFSADKVTCVADRYVSIFPRNTKKYPSSNPIVYKRKPKVNNNNMASFIPNTYPSIHKPITHRSNNTNSLNIPSKSNITKKPSNRTSLKLFNPLHGNPPHISKKKPVKCKNIDNPTASVSYDNSMSNKESCIHRCNIRATKCATPSSSENCGPMIVVSININGVGSSPKIKRIRRLRLENQANFIGIQETKTDKVNSNLIHSLWGNESCDFAYKKSEGNSGGIIAIWDSSLFKKSAVTHGDEGFLAIQGEWINLKISCLLVVVYAPQDLVNKSLLWDKIHNMVKCCNSMYIVLGDFNEVRSDNERLGTNFCIRGAKLFNEFIEKSELIDLPMGGRKFTRMNKYGTKLSKLDRILVSQHLTTLWPNSALTALPRELSDHCPLVLKTHSTDYGPIPFKFFNSWLLNGDFHNVVAQGWSTTDSTHSLLSQLNPSHPAISLKRKLQHLKSQIRAWRKGELTKNEQLIDSLKQKINLLEDKAENGSFHLSPPEIAKSWIDVIWIMGLMLSNGIGEGP</sequence>
<dbReference type="STRING" id="35608.A0A2U1PIF4"/>
<protein>
    <recommendedName>
        <fullName evidence="2">Endonuclease/exonuclease/phosphatase domain-containing protein</fullName>
    </recommendedName>
</protein>
<feature type="region of interest" description="Disordered" evidence="1">
    <location>
        <begin position="173"/>
        <end position="192"/>
    </location>
</feature>
<dbReference type="GO" id="GO:0003824">
    <property type="term" value="F:catalytic activity"/>
    <property type="evidence" value="ECO:0007669"/>
    <property type="project" value="InterPro"/>
</dbReference>
<evidence type="ECO:0000313" key="4">
    <source>
        <dbReference type="Proteomes" id="UP000245207"/>
    </source>
</evidence>
<dbReference type="AlphaFoldDB" id="A0A2U1PIF4"/>
<dbReference type="PANTHER" id="PTHR33710:SF64">
    <property type="entry name" value="ENDONUCLEASE_EXONUCLEASE_PHOSPHATASE DOMAIN-CONTAINING PROTEIN"/>
    <property type="match status" value="1"/>
</dbReference>
<dbReference type="EMBL" id="PKPP01001109">
    <property type="protein sequence ID" value="PWA85538.1"/>
    <property type="molecule type" value="Genomic_DNA"/>
</dbReference>
<accession>A0A2U1PIF4</accession>
<name>A0A2U1PIF4_ARTAN</name>
<dbReference type="Proteomes" id="UP000245207">
    <property type="component" value="Unassembled WGS sequence"/>
</dbReference>
<dbReference type="Pfam" id="PF03372">
    <property type="entry name" value="Exo_endo_phos"/>
    <property type="match status" value="1"/>
</dbReference>
<comment type="caution">
    <text evidence="3">The sequence shown here is derived from an EMBL/GenBank/DDBJ whole genome shotgun (WGS) entry which is preliminary data.</text>
</comment>
<dbReference type="InterPro" id="IPR005135">
    <property type="entry name" value="Endo/exonuclease/phosphatase"/>
</dbReference>
<dbReference type="OrthoDB" id="8196670at2759"/>
<dbReference type="InterPro" id="IPR036691">
    <property type="entry name" value="Endo/exonu/phosph_ase_sf"/>
</dbReference>
<evidence type="ECO:0000313" key="3">
    <source>
        <dbReference type="EMBL" id="PWA85538.1"/>
    </source>
</evidence>
<feature type="domain" description="Endonuclease/exonuclease/phosphatase" evidence="2">
    <location>
        <begin position="241"/>
        <end position="461"/>
    </location>
</feature>
<organism evidence="3 4">
    <name type="scientific">Artemisia annua</name>
    <name type="common">Sweet wormwood</name>
    <dbReference type="NCBI Taxonomy" id="35608"/>
    <lineage>
        <taxon>Eukaryota</taxon>
        <taxon>Viridiplantae</taxon>
        <taxon>Streptophyta</taxon>
        <taxon>Embryophyta</taxon>
        <taxon>Tracheophyta</taxon>
        <taxon>Spermatophyta</taxon>
        <taxon>Magnoliopsida</taxon>
        <taxon>eudicotyledons</taxon>
        <taxon>Gunneridae</taxon>
        <taxon>Pentapetalae</taxon>
        <taxon>asterids</taxon>
        <taxon>campanulids</taxon>
        <taxon>Asterales</taxon>
        <taxon>Asteraceae</taxon>
        <taxon>Asteroideae</taxon>
        <taxon>Anthemideae</taxon>
        <taxon>Artemisiinae</taxon>
        <taxon>Artemisia</taxon>
    </lineage>
</organism>
<feature type="region of interest" description="Disordered" evidence="1">
    <location>
        <begin position="147"/>
        <end position="167"/>
    </location>
</feature>
<dbReference type="Gene3D" id="3.60.10.10">
    <property type="entry name" value="Endonuclease/exonuclease/phosphatase"/>
    <property type="match status" value="1"/>
</dbReference>
<evidence type="ECO:0000259" key="2">
    <source>
        <dbReference type="Pfam" id="PF03372"/>
    </source>
</evidence>
<reference evidence="3 4" key="1">
    <citation type="journal article" date="2018" name="Mol. Plant">
        <title>The genome of Artemisia annua provides insight into the evolution of Asteraceae family and artemisinin biosynthesis.</title>
        <authorList>
            <person name="Shen Q."/>
            <person name="Zhang L."/>
            <person name="Liao Z."/>
            <person name="Wang S."/>
            <person name="Yan T."/>
            <person name="Shi P."/>
            <person name="Liu M."/>
            <person name="Fu X."/>
            <person name="Pan Q."/>
            <person name="Wang Y."/>
            <person name="Lv Z."/>
            <person name="Lu X."/>
            <person name="Zhang F."/>
            <person name="Jiang W."/>
            <person name="Ma Y."/>
            <person name="Chen M."/>
            <person name="Hao X."/>
            <person name="Li L."/>
            <person name="Tang Y."/>
            <person name="Lv G."/>
            <person name="Zhou Y."/>
            <person name="Sun X."/>
            <person name="Brodelius P.E."/>
            <person name="Rose J.K.C."/>
            <person name="Tang K."/>
        </authorList>
    </citation>
    <scope>NUCLEOTIDE SEQUENCE [LARGE SCALE GENOMIC DNA]</scope>
    <source>
        <strain evidence="4">cv. Huhao1</strain>
        <tissue evidence="3">Leaf</tissue>
    </source>
</reference>
<proteinExistence type="predicted"/>
<feature type="region of interest" description="Disordered" evidence="1">
    <location>
        <begin position="29"/>
        <end position="50"/>
    </location>
</feature>
<keyword evidence="4" id="KW-1185">Reference proteome</keyword>
<feature type="compositionally biased region" description="Polar residues" evidence="1">
    <location>
        <begin position="29"/>
        <end position="39"/>
    </location>
</feature>